<protein>
    <submittedName>
        <fullName evidence="6">Putative ATP-binding cassette sub-family A member 3</fullName>
    </submittedName>
</protein>
<feature type="transmembrane region" description="Helical" evidence="4">
    <location>
        <begin position="337"/>
        <end position="358"/>
    </location>
</feature>
<dbReference type="GO" id="GO:0016020">
    <property type="term" value="C:membrane"/>
    <property type="evidence" value="ECO:0007669"/>
    <property type="project" value="InterPro"/>
</dbReference>
<keyword evidence="7" id="KW-1185">Reference proteome</keyword>
<dbReference type="InterPro" id="IPR017871">
    <property type="entry name" value="ABC_transporter-like_CS"/>
</dbReference>
<dbReference type="AlphaFoldDB" id="A0A2P6NS36"/>
<evidence type="ECO:0000313" key="6">
    <source>
        <dbReference type="EMBL" id="PRP86767.1"/>
    </source>
</evidence>
<accession>A0A2P6NS36</accession>
<reference evidence="6 7" key="1">
    <citation type="journal article" date="2018" name="Genome Biol. Evol.">
        <title>Multiple Roots of Fruiting Body Formation in Amoebozoa.</title>
        <authorList>
            <person name="Hillmann F."/>
            <person name="Forbes G."/>
            <person name="Novohradska S."/>
            <person name="Ferling I."/>
            <person name="Riege K."/>
            <person name="Groth M."/>
            <person name="Westermann M."/>
            <person name="Marz M."/>
            <person name="Spaller T."/>
            <person name="Winckler T."/>
            <person name="Schaap P."/>
            <person name="Glockner G."/>
        </authorList>
    </citation>
    <scope>NUCLEOTIDE SEQUENCE [LARGE SCALE GENOMIC DNA]</scope>
    <source>
        <strain evidence="6 7">Jena</strain>
    </source>
</reference>
<keyword evidence="3 6" id="KW-0067">ATP-binding</keyword>
<dbReference type="GO" id="GO:0016887">
    <property type="term" value="F:ATP hydrolysis activity"/>
    <property type="evidence" value="ECO:0007669"/>
    <property type="project" value="InterPro"/>
</dbReference>
<evidence type="ECO:0000256" key="1">
    <source>
        <dbReference type="ARBA" id="ARBA00008869"/>
    </source>
</evidence>
<feature type="transmembrane region" description="Helical" evidence="4">
    <location>
        <begin position="259"/>
        <end position="280"/>
    </location>
</feature>
<sequence length="808" mass="91362">MEEEDIPKRPPLEDKTPFWSHVRATTRKNINILKRRKGLVIYQLIFPFVFMLVGDIPTHGPERPRTQDIQDDYSKVSRGRCLDFTSEPIVLGSVSRQKESYFDQVDKREGLLGFSTLPSYTQYITPFDGSADDFDAELLRQSTMNSDHGHDNFAIIYHKVDVLGSKLNITIQIRSSKNIINEDSHWGDSPPTHLCNTLSIALNSLGSANRMGADCKDAQRTKEILRNFNEDHAPLRIYASDSHWGEDLWADVDGNIPMIMMWGLPLVLGGSLPLLTIYVVSDKKTRSIELMKITGMSMTAYWLSMWIFFSLLNLSLATIVGAAGLISRIDFFFTSNFLSWTIFFFLHSFTQPMLSMFLSLFFSKPTVANVVVHALSFFLYLAILALYFLVYTTHTRPPWYVMCVPPFAFSRGVYIISASLYTPGLSPVGLSDVIHGELPLVYVWMVGSSLSLFLLTIYLENVMPGQYGVREPFYFPVLHLRDMLKRKKDEEEEKSFLLTDDFTSEGLIRMRGLKKEYREKKALDGLSMEISDGECVGLLGPNGAGKSTLAHILCGVLKPTEGTAIIAGKDIRREMHAARKLIGFCPQEVILWKNMTAHEHLLFYIRIKGVHRHYEDEEADRILNSVGLYLDKDKLTSSMSAGMKRRLSIAISLVGSPKCLILRGIWDLIQREKAGKCIILTTHNMEEADTLSTSIVILSKGQLVCSGTPLELKRRFGRGYKLSISAEPSRLEEADAYIMRKYPSATSDAVAGGVINYYIAREDMSLGRVFGDMKRDKEANGVRDWSISQTSLEEVFLEAMRDDEDIQT</sequence>
<dbReference type="GO" id="GO:0005524">
    <property type="term" value="F:ATP binding"/>
    <property type="evidence" value="ECO:0007669"/>
    <property type="project" value="UniProtKB-KW"/>
</dbReference>
<keyword evidence="4" id="KW-0812">Transmembrane</keyword>
<comment type="similarity">
    <text evidence="1">Belongs to the ABC transporter superfamily. ABCA family.</text>
</comment>
<keyword evidence="4" id="KW-1133">Transmembrane helix</keyword>
<organism evidence="6 7">
    <name type="scientific">Planoprotostelium fungivorum</name>
    <dbReference type="NCBI Taxonomy" id="1890364"/>
    <lineage>
        <taxon>Eukaryota</taxon>
        <taxon>Amoebozoa</taxon>
        <taxon>Evosea</taxon>
        <taxon>Variosea</taxon>
        <taxon>Cavosteliida</taxon>
        <taxon>Cavosteliaceae</taxon>
        <taxon>Planoprotostelium</taxon>
    </lineage>
</organism>
<dbReference type="GO" id="GO:0140359">
    <property type="term" value="F:ABC-type transporter activity"/>
    <property type="evidence" value="ECO:0007669"/>
    <property type="project" value="InterPro"/>
</dbReference>
<evidence type="ECO:0000256" key="4">
    <source>
        <dbReference type="SAM" id="Phobius"/>
    </source>
</evidence>
<dbReference type="InParanoid" id="A0A2P6NS36"/>
<feature type="transmembrane region" description="Helical" evidence="4">
    <location>
        <begin position="441"/>
        <end position="459"/>
    </location>
</feature>
<feature type="transmembrane region" description="Helical" evidence="4">
    <location>
        <begin position="399"/>
        <end position="421"/>
    </location>
</feature>
<dbReference type="SUPFAM" id="SSF52540">
    <property type="entry name" value="P-loop containing nucleoside triphosphate hydrolases"/>
    <property type="match status" value="1"/>
</dbReference>
<dbReference type="Gene3D" id="3.40.50.300">
    <property type="entry name" value="P-loop containing nucleotide triphosphate hydrolases"/>
    <property type="match status" value="1"/>
</dbReference>
<evidence type="ECO:0000256" key="3">
    <source>
        <dbReference type="ARBA" id="ARBA00022840"/>
    </source>
</evidence>
<dbReference type="CDD" id="cd03263">
    <property type="entry name" value="ABC_subfamily_A"/>
    <property type="match status" value="1"/>
</dbReference>
<feature type="transmembrane region" description="Helical" evidence="4">
    <location>
        <begin position="39"/>
        <end position="56"/>
    </location>
</feature>
<keyword evidence="2" id="KW-0547">Nucleotide-binding</keyword>
<dbReference type="Proteomes" id="UP000241769">
    <property type="component" value="Unassembled WGS sequence"/>
</dbReference>
<dbReference type="Pfam" id="PF23321">
    <property type="entry name" value="R1_ABCA1"/>
    <property type="match status" value="1"/>
</dbReference>
<dbReference type="InterPro" id="IPR003593">
    <property type="entry name" value="AAA+_ATPase"/>
</dbReference>
<feature type="domain" description="ABC transporter" evidence="5">
    <location>
        <begin position="508"/>
        <end position="725"/>
    </location>
</feature>
<dbReference type="InterPro" id="IPR026082">
    <property type="entry name" value="ABCA"/>
</dbReference>
<evidence type="ECO:0000256" key="2">
    <source>
        <dbReference type="ARBA" id="ARBA00022741"/>
    </source>
</evidence>
<dbReference type="PANTHER" id="PTHR19229">
    <property type="entry name" value="ATP-BINDING CASSETTE TRANSPORTER SUBFAMILY A ABCA"/>
    <property type="match status" value="1"/>
</dbReference>
<dbReference type="SMART" id="SM00382">
    <property type="entry name" value="AAA"/>
    <property type="match status" value="1"/>
</dbReference>
<dbReference type="InterPro" id="IPR027417">
    <property type="entry name" value="P-loop_NTPase"/>
</dbReference>
<gene>
    <name evidence="6" type="ORF">PROFUN_02916</name>
</gene>
<evidence type="ECO:0000259" key="5">
    <source>
        <dbReference type="PROSITE" id="PS50893"/>
    </source>
</evidence>
<dbReference type="OrthoDB" id="18054at2759"/>
<feature type="transmembrane region" description="Helical" evidence="4">
    <location>
        <begin position="370"/>
        <end position="392"/>
    </location>
</feature>
<dbReference type="EMBL" id="MDYQ01000027">
    <property type="protein sequence ID" value="PRP86767.1"/>
    <property type="molecule type" value="Genomic_DNA"/>
</dbReference>
<dbReference type="FunCoup" id="A0A2P6NS36">
    <property type="interactions" value="40"/>
</dbReference>
<comment type="caution">
    <text evidence="6">The sequence shown here is derived from an EMBL/GenBank/DDBJ whole genome shotgun (WGS) entry which is preliminary data.</text>
</comment>
<dbReference type="GO" id="GO:0005319">
    <property type="term" value="F:lipid transporter activity"/>
    <property type="evidence" value="ECO:0007669"/>
    <property type="project" value="TreeGrafter"/>
</dbReference>
<dbReference type="Pfam" id="PF00005">
    <property type="entry name" value="ABC_tran"/>
    <property type="match status" value="1"/>
</dbReference>
<dbReference type="InterPro" id="IPR003439">
    <property type="entry name" value="ABC_transporter-like_ATP-bd"/>
</dbReference>
<evidence type="ECO:0000313" key="7">
    <source>
        <dbReference type="Proteomes" id="UP000241769"/>
    </source>
</evidence>
<name>A0A2P6NS36_9EUKA</name>
<dbReference type="PROSITE" id="PS00211">
    <property type="entry name" value="ABC_TRANSPORTER_1"/>
    <property type="match status" value="1"/>
</dbReference>
<dbReference type="STRING" id="1890364.A0A2P6NS36"/>
<feature type="transmembrane region" description="Helical" evidence="4">
    <location>
        <begin position="300"/>
        <end position="325"/>
    </location>
</feature>
<dbReference type="PROSITE" id="PS50893">
    <property type="entry name" value="ABC_TRANSPORTER_2"/>
    <property type="match status" value="1"/>
</dbReference>
<proteinExistence type="inferred from homology"/>
<dbReference type="InterPro" id="IPR056264">
    <property type="entry name" value="R2_ABCA1-4-like"/>
</dbReference>
<keyword evidence="4" id="KW-0472">Membrane</keyword>